<dbReference type="Proteomes" id="UP000001996">
    <property type="component" value="Unassembled WGS sequence"/>
</dbReference>
<sequence length="346" mass="40382">MRNATAGLTKDSIQRWASHIQKQLFVLNDVYKPQPVKQLHDFFERIFNYQNHLIETVQQQLLLLLLPSSQNAWYWGSHFLYNTQLNKTLGTDGYDNYQAPVVEDSQVFSRRLWTRGSLRFHRFPLLESPLKCCEKINSIKHIQENLFLQVERKICDESSSKLLLTEMRGFVYTNQKHKPEMIKSRIYNNNNNNNNNNNSSSSQNIDTPVPSFRLSPRDLLYYSQLTNNLHKIHLDPVYCRHFEGLPDVLVHGPLQVLLLLYYFAKLHPLIVPQSFTYRTYEPCYAQEELGIVVSEKLGGEGGEGGYYMQDEGKTDKVFELTLLNVKDYRIYMQGSYKGTLQAQVKL</sequence>
<evidence type="ECO:0008006" key="4">
    <source>
        <dbReference type="Google" id="ProtNLM"/>
    </source>
</evidence>
<dbReference type="eggNOG" id="ENOG502S5QU">
    <property type="taxonomic scope" value="Eukaryota"/>
</dbReference>
<name>A5E4C6_LODEL</name>
<dbReference type="VEuPathDB" id="FungiDB:LELG_04465"/>
<dbReference type="GO" id="GO:0005739">
    <property type="term" value="C:mitochondrion"/>
    <property type="evidence" value="ECO:0007669"/>
    <property type="project" value="TreeGrafter"/>
</dbReference>
<dbReference type="InterPro" id="IPR052741">
    <property type="entry name" value="Mitochondrial_HTD2"/>
</dbReference>
<dbReference type="EMBL" id="CH981529">
    <property type="protein sequence ID" value="EDK46284.1"/>
    <property type="molecule type" value="Genomic_DNA"/>
</dbReference>
<dbReference type="PANTHER" id="PTHR28152">
    <property type="entry name" value="HYDROXYACYL-THIOESTER DEHYDRATASE TYPE 2, MITOCHONDRIAL"/>
    <property type="match status" value="1"/>
</dbReference>
<dbReference type="FunCoup" id="A5E4C6">
    <property type="interactions" value="51"/>
</dbReference>
<evidence type="ECO:0000256" key="1">
    <source>
        <dbReference type="SAM" id="MobiDB-lite"/>
    </source>
</evidence>
<reference evidence="2 3" key="1">
    <citation type="journal article" date="2009" name="Nature">
        <title>Evolution of pathogenicity and sexual reproduction in eight Candida genomes.</title>
        <authorList>
            <person name="Butler G."/>
            <person name="Rasmussen M.D."/>
            <person name="Lin M.F."/>
            <person name="Santos M.A."/>
            <person name="Sakthikumar S."/>
            <person name="Munro C.A."/>
            <person name="Rheinbay E."/>
            <person name="Grabherr M."/>
            <person name="Forche A."/>
            <person name="Reedy J.L."/>
            <person name="Agrafioti I."/>
            <person name="Arnaud M.B."/>
            <person name="Bates S."/>
            <person name="Brown A.J."/>
            <person name="Brunke S."/>
            <person name="Costanzo M.C."/>
            <person name="Fitzpatrick D.A."/>
            <person name="de Groot P.W."/>
            <person name="Harris D."/>
            <person name="Hoyer L.L."/>
            <person name="Hube B."/>
            <person name="Klis F.M."/>
            <person name="Kodira C."/>
            <person name="Lennard N."/>
            <person name="Logue M.E."/>
            <person name="Martin R."/>
            <person name="Neiman A.M."/>
            <person name="Nikolaou E."/>
            <person name="Quail M.A."/>
            <person name="Quinn J."/>
            <person name="Santos M.C."/>
            <person name="Schmitzberger F.F."/>
            <person name="Sherlock G."/>
            <person name="Shah P."/>
            <person name="Silverstein K.A."/>
            <person name="Skrzypek M.S."/>
            <person name="Soll D."/>
            <person name="Staggs R."/>
            <person name="Stansfield I."/>
            <person name="Stumpf M.P."/>
            <person name="Sudbery P.E."/>
            <person name="Srikantha T."/>
            <person name="Zeng Q."/>
            <person name="Berman J."/>
            <person name="Berriman M."/>
            <person name="Heitman J."/>
            <person name="Gow N.A."/>
            <person name="Lorenz M.C."/>
            <person name="Birren B.W."/>
            <person name="Kellis M."/>
            <person name="Cuomo C.A."/>
        </authorList>
    </citation>
    <scope>NUCLEOTIDE SEQUENCE [LARGE SCALE GENOMIC DNA]</scope>
    <source>
        <strain evidence="3">ATCC 11503 / BCRC 21390 / CBS 2605 / JCM 1781 / NBRC 1676 / NRRL YB-4239</strain>
    </source>
</reference>
<keyword evidence="3" id="KW-1185">Reference proteome</keyword>
<organism evidence="2 3">
    <name type="scientific">Lodderomyces elongisporus (strain ATCC 11503 / CBS 2605 / JCM 1781 / NBRC 1676 / NRRL YB-4239)</name>
    <name type="common">Yeast</name>
    <name type="synonym">Saccharomyces elongisporus</name>
    <dbReference type="NCBI Taxonomy" id="379508"/>
    <lineage>
        <taxon>Eukaryota</taxon>
        <taxon>Fungi</taxon>
        <taxon>Dikarya</taxon>
        <taxon>Ascomycota</taxon>
        <taxon>Saccharomycotina</taxon>
        <taxon>Pichiomycetes</taxon>
        <taxon>Debaryomycetaceae</taxon>
        <taxon>Candida/Lodderomyces clade</taxon>
        <taxon>Lodderomyces</taxon>
    </lineage>
</organism>
<dbReference type="OMA" id="NRNRMWA"/>
<accession>A5E4C6</accession>
<evidence type="ECO:0000313" key="3">
    <source>
        <dbReference type="Proteomes" id="UP000001996"/>
    </source>
</evidence>
<dbReference type="HOGENOM" id="CLU_028690_2_0_1"/>
<proteinExistence type="predicted"/>
<protein>
    <recommendedName>
        <fullName evidence="4">MaoC-like domain-containing protein</fullName>
    </recommendedName>
</protein>
<feature type="region of interest" description="Disordered" evidence="1">
    <location>
        <begin position="186"/>
        <end position="207"/>
    </location>
</feature>
<dbReference type="GO" id="GO:0019171">
    <property type="term" value="F:(3R)-hydroxyacyl-[acyl-carrier-protein] dehydratase activity"/>
    <property type="evidence" value="ECO:0007669"/>
    <property type="project" value="TreeGrafter"/>
</dbReference>
<gene>
    <name evidence="2" type="ORF">LELG_04465</name>
</gene>
<dbReference type="OrthoDB" id="3257538at2759"/>
<dbReference type="STRING" id="379508.A5E4C6"/>
<dbReference type="Gene3D" id="3.10.129.10">
    <property type="entry name" value="Hotdog Thioesterase"/>
    <property type="match status" value="1"/>
</dbReference>
<dbReference type="KEGG" id="lel:PVL30_004184"/>
<feature type="compositionally biased region" description="Low complexity" evidence="1">
    <location>
        <begin position="188"/>
        <end position="202"/>
    </location>
</feature>
<dbReference type="GeneID" id="5231475"/>
<dbReference type="AlphaFoldDB" id="A5E4C6"/>
<dbReference type="SUPFAM" id="SSF54637">
    <property type="entry name" value="Thioesterase/thiol ester dehydrase-isomerase"/>
    <property type="match status" value="1"/>
</dbReference>
<dbReference type="PANTHER" id="PTHR28152:SF1">
    <property type="entry name" value="HYDROXYACYL-THIOESTER DEHYDRATASE TYPE 2, MITOCHONDRIAL"/>
    <property type="match status" value="1"/>
</dbReference>
<dbReference type="InterPro" id="IPR029069">
    <property type="entry name" value="HotDog_dom_sf"/>
</dbReference>
<evidence type="ECO:0000313" key="2">
    <source>
        <dbReference type="EMBL" id="EDK46284.1"/>
    </source>
</evidence>
<dbReference type="InParanoid" id="A5E4C6"/>